<feature type="domain" description="FH2" evidence="8">
    <location>
        <begin position="427"/>
        <end position="859"/>
    </location>
</feature>
<dbReference type="SMART" id="SM00498">
    <property type="entry name" value="FH2"/>
    <property type="match status" value="1"/>
</dbReference>
<evidence type="ECO:0000256" key="3">
    <source>
        <dbReference type="ARBA" id="ARBA00025793"/>
    </source>
</evidence>
<dbReference type="GO" id="GO:0051015">
    <property type="term" value="F:actin filament binding"/>
    <property type="evidence" value="ECO:0007669"/>
    <property type="project" value="InterPro"/>
</dbReference>
<evidence type="ECO:0000256" key="2">
    <source>
        <dbReference type="ARBA" id="ARBA00022729"/>
    </source>
</evidence>
<feature type="compositionally biased region" description="Low complexity" evidence="5">
    <location>
        <begin position="333"/>
        <end position="347"/>
    </location>
</feature>
<name>A0A1Q1NIF5_LILLO</name>
<feature type="chain" id="PRO_5010268202" description="Formin-like protein" evidence="7">
    <location>
        <begin position="24"/>
        <end position="896"/>
    </location>
</feature>
<accession>A0A1Q1NIF5</accession>
<dbReference type="GO" id="GO:0045010">
    <property type="term" value="P:actin nucleation"/>
    <property type="evidence" value="ECO:0007669"/>
    <property type="project" value="InterPro"/>
</dbReference>
<comment type="similarity">
    <text evidence="3">Belongs to the formin-like family. Class-I subfamily.</text>
</comment>
<dbReference type="PANTHER" id="PTHR23213:SF269">
    <property type="entry name" value="FORMIN-LIKE PROTEIN 5"/>
    <property type="match status" value="1"/>
</dbReference>
<keyword evidence="6" id="KW-0472">Membrane</keyword>
<dbReference type="PROSITE" id="PS51444">
    <property type="entry name" value="FH2"/>
    <property type="match status" value="1"/>
</dbReference>
<keyword evidence="2 7" id="KW-0732">Signal</keyword>
<evidence type="ECO:0000259" key="8">
    <source>
        <dbReference type="PROSITE" id="PS51444"/>
    </source>
</evidence>
<dbReference type="PANTHER" id="PTHR23213">
    <property type="entry name" value="FORMIN-RELATED"/>
    <property type="match status" value="1"/>
</dbReference>
<dbReference type="InterPro" id="IPR015425">
    <property type="entry name" value="FH2_Formin"/>
</dbReference>
<dbReference type="GO" id="GO:0016020">
    <property type="term" value="C:membrane"/>
    <property type="evidence" value="ECO:0007669"/>
    <property type="project" value="UniProtKB-SubCell"/>
</dbReference>
<organism evidence="9">
    <name type="scientific">Lilium longiflorum</name>
    <name type="common">Trumpet lily</name>
    <dbReference type="NCBI Taxonomy" id="4690"/>
    <lineage>
        <taxon>Eukaryota</taxon>
        <taxon>Viridiplantae</taxon>
        <taxon>Streptophyta</taxon>
        <taxon>Embryophyta</taxon>
        <taxon>Tracheophyta</taxon>
        <taxon>Spermatophyta</taxon>
        <taxon>Magnoliopsida</taxon>
        <taxon>Liliopsida</taxon>
        <taxon>Liliales</taxon>
        <taxon>Liliaceae</taxon>
        <taxon>Lilium</taxon>
    </lineage>
</organism>
<sequence length="896" mass="98483">MGLRRNAMVVILCVMFSHLGSEGRVGRDGLFLGWRDSSSRDSVIGDEGLVEQMWINCSLHLMNYDEFSLLNYIIHDSQEINRRSRLLLEGSTEEALTLISPEIKKKFMDCWSKQKFSFHVTVVDDMRKIFTEFIESLLGWNLVPRRHLTDIRMPMAPAFAPSFTSAPFALSLLSLSEAPSLSPGTDPPSYSPAPSSVLSPASTPAPESESVPADSLLTPPPVSLHPKKHHDLSSVTSPVLASKKQMSIEIPIVVAVVVTASVVSLVAAFIAFCCLRRARRKDNLGHGQVDDENFVVLSDLYGASQKPSGKGHAVNKNGASASKKRSSQHTKSNESPSGDSDSSTEQSDAQESKLPLPPGMLPLEKAARPRPVPPPPPPNVKPSPPVPPPPKCASPPRPPPGARVYRPSPLGPKKSANAAPSEEVGTDTDTNAPKTKLKPFFWDKVQANTDQSMVWDQLKAGSFQFNEEMIESLFGYDIDKQKSVGKKETSKEPAIQYVQLLEPKKSQNLAISLKAMNVKSEEVCDALMEGNELPTELLQTLLRMVPSTDEELKLRLYNGDHSLLGPAEQFLKTLVDIPFAFQRMDALLFMSSLQEEVSSTKESFSTLELACKEVRNSRLFLKLLEAVLKTGNRMNDGTYRGDAQAFKLDTLLKLSDVKGTDGKTTLLHFVVQEIIRSEGVRAARARARENGSFSSITDDDLADDSPTETGDYVRSLGLKVVSGVSSELENVKKAASLDADALTSTVANLGQRLVKTKEFMDTSMRSIEGECGFQQSVTAFVEKAEADITSLLEEEKRIRSLVKSTTDYFHGNASSKDEGLRLFVIVRDFLGMIDKVCREVSEMAKRAAKTPRSRDAPNMSPARDAPNMSPARDPRQLLFPAIRDQRIDYSSSDDED</sequence>
<evidence type="ECO:0000256" key="6">
    <source>
        <dbReference type="SAM" id="Phobius"/>
    </source>
</evidence>
<feature type="compositionally biased region" description="Pro residues" evidence="5">
    <location>
        <begin position="370"/>
        <end position="401"/>
    </location>
</feature>
<dbReference type="Gene3D" id="1.20.58.2220">
    <property type="entry name" value="Formin, FH2 domain"/>
    <property type="match status" value="1"/>
</dbReference>
<gene>
    <name evidence="9" type="primary">FH1</name>
</gene>
<dbReference type="InterPro" id="IPR027643">
    <property type="entry name" value="Formin-like_plant"/>
</dbReference>
<feature type="region of interest" description="Disordered" evidence="5">
    <location>
        <begin position="304"/>
        <end position="435"/>
    </location>
</feature>
<evidence type="ECO:0000256" key="5">
    <source>
        <dbReference type="SAM" id="MobiDB-lite"/>
    </source>
</evidence>
<feature type="signal peptide" evidence="7">
    <location>
        <begin position="1"/>
        <end position="23"/>
    </location>
</feature>
<dbReference type="SUPFAM" id="SSF101447">
    <property type="entry name" value="Formin homology 2 domain (FH2 domain)"/>
    <property type="match status" value="1"/>
</dbReference>
<keyword evidence="6" id="KW-1133">Transmembrane helix</keyword>
<feature type="region of interest" description="Disordered" evidence="5">
    <location>
        <begin position="183"/>
        <end position="230"/>
    </location>
</feature>
<protein>
    <recommendedName>
        <fullName evidence="4">Formin-like protein</fullName>
    </recommendedName>
</protein>
<evidence type="ECO:0000256" key="4">
    <source>
        <dbReference type="RuleBase" id="RU361260"/>
    </source>
</evidence>
<keyword evidence="6" id="KW-0812">Transmembrane</keyword>
<comment type="subcellular location">
    <subcellularLocation>
        <location evidence="1">Membrane</location>
        <topology evidence="1">Single-pass membrane protein</topology>
    </subcellularLocation>
</comment>
<feature type="region of interest" description="Disordered" evidence="5">
    <location>
        <begin position="845"/>
        <end position="896"/>
    </location>
</feature>
<feature type="compositionally biased region" description="Low complexity" evidence="5">
    <location>
        <begin position="192"/>
        <end position="213"/>
    </location>
</feature>
<evidence type="ECO:0000313" key="9">
    <source>
        <dbReference type="EMBL" id="AQM56003.1"/>
    </source>
</evidence>
<evidence type="ECO:0000256" key="7">
    <source>
        <dbReference type="SAM" id="SignalP"/>
    </source>
</evidence>
<feature type="transmembrane region" description="Helical" evidence="6">
    <location>
        <begin position="252"/>
        <end position="275"/>
    </location>
</feature>
<reference evidence="9" key="1">
    <citation type="journal article" date="2017" name="New Phytol.">
        <title>LlFH1-mediated interaction between actin fringe and exocytic vesicles is involved in pollen tube tip growth.</title>
        <authorList>
            <person name="Li S."/>
            <person name="Dong H."/>
            <person name="Pei W."/>
            <person name="Liu C."/>
            <person name="Zhang S."/>
            <person name="Sun T."/>
            <person name="Xue X."/>
            <person name="Ren H."/>
        </authorList>
    </citation>
    <scope>NUCLEOTIDE SEQUENCE</scope>
    <source>
        <tissue evidence="9">Pollen</tissue>
    </source>
</reference>
<dbReference type="AlphaFoldDB" id="A0A1Q1NIF5"/>
<dbReference type="InterPro" id="IPR042201">
    <property type="entry name" value="FH2_Formin_sf"/>
</dbReference>
<proteinExistence type="evidence at transcript level"/>
<dbReference type="EMBL" id="KY221827">
    <property type="protein sequence ID" value="AQM56003.1"/>
    <property type="molecule type" value="mRNA"/>
</dbReference>
<dbReference type="Pfam" id="PF02181">
    <property type="entry name" value="FH2"/>
    <property type="match status" value="1"/>
</dbReference>
<evidence type="ECO:0000256" key="1">
    <source>
        <dbReference type="ARBA" id="ARBA00004167"/>
    </source>
</evidence>